<organism evidence="1 2">
    <name type="scientific">Dermatophagoides pteronyssinus</name>
    <name type="common">European house dust mite</name>
    <dbReference type="NCBI Taxonomy" id="6956"/>
    <lineage>
        <taxon>Eukaryota</taxon>
        <taxon>Metazoa</taxon>
        <taxon>Ecdysozoa</taxon>
        <taxon>Arthropoda</taxon>
        <taxon>Chelicerata</taxon>
        <taxon>Arachnida</taxon>
        <taxon>Acari</taxon>
        <taxon>Acariformes</taxon>
        <taxon>Sarcoptiformes</taxon>
        <taxon>Astigmata</taxon>
        <taxon>Psoroptidia</taxon>
        <taxon>Analgoidea</taxon>
        <taxon>Pyroglyphidae</taxon>
        <taxon>Dermatophagoidinae</taxon>
        <taxon>Dermatophagoides</taxon>
    </lineage>
</organism>
<proteinExistence type="predicted"/>
<gene>
    <name evidence="1" type="ORF">DERP_003800</name>
</gene>
<protein>
    <submittedName>
        <fullName evidence="1">Uncharacterized protein</fullName>
    </submittedName>
</protein>
<evidence type="ECO:0000313" key="1">
    <source>
        <dbReference type="EMBL" id="KAH9423519.1"/>
    </source>
</evidence>
<accession>A0ABQ8JLM9</accession>
<keyword evidence="2" id="KW-1185">Reference proteome</keyword>
<reference evidence="1 2" key="1">
    <citation type="journal article" date="2018" name="J. Allergy Clin. Immunol.">
        <title>High-quality assembly of Dermatophagoides pteronyssinus genome and transcriptome reveals a wide range of novel allergens.</title>
        <authorList>
            <person name="Liu X.Y."/>
            <person name="Yang K.Y."/>
            <person name="Wang M.Q."/>
            <person name="Kwok J.S."/>
            <person name="Zeng X."/>
            <person name="Yang Z."/>
            <person name="Xiao X.J."/>
            <person name="Lau C.P."/>
            <person name="Li Y."/>
            <person name="Huang Z.M."/>
            <person name="Ba J.G."/>
            <person name="Yim A.K."/>
            <person name="Ouyang C.Y."/>
            <person name="Ngai S.M."/>
            <person name="Chan T.F."/>
            <person name="Leung E.L."/>
            <person name="Liu L."/>
            <person name="Liu Z.G."/>
            <person name="Tsui S.K."/>
        </authorList>
    </citation>
    <scope>NUCLEOTIDE SEQUENCE [LARGE SCALE GENOMIC DNA]</scope>
    <source>
        <strain evidence="1">Derp</strain>
    </source>
</reference>
<reference evidence="1 2" key="2">
    <citation type="journal article" date="2022" name="Mol. Biol. Evol.">
        <title>Comparative Genomics Reveals Insights into the Divergent Evolution of Astigmatic Mites and Household Pest Adaptations.</title>
        <authorList>
            <person name="Xiong Q."/>
            <person name="Wan A.T."/>
            <person name="Liu X."/>
            <person name="Fung C.S."/>
            <person name="Xiao X."/>
            <person name="Malainual N."/>
            <person name="Hou J."/>
            <person name="Wang L."/>
            <person name="Wang M."/>
            <person name="Yang K.Y."/>
            <person name="Cui Y."/>
            <person name="Leung E.L."/>
            <person name="Nong W."/>
            <person name="Shin S.K."/>
            <person name="Au S.W."/>
            <person name="Jeong K.Y."/>
            <person name="Chew F.T."/>
            <person name="Hui J.H."/>
            <person name="Leung T.F."/>
            <person name="Tungtrongchitr A."/>
            <person name="Zhong N."/>
            <person name="Liu Z."/>
            <person name="Tsui S.K."/>
        </authorList>
    </citation>
    <scope>NUCLEOTIDE SEQUENCE [LARGE SCALE GENOMIC DNA]</scope>
    <source>
        <strain evidence="1">Derp</strain>
    </source>
</reference>
<name>A0ABQ8JLM9_DERPT</name>
<dbReference type="EMBL" id="NJHN03000032">
    <property type="protein sequence ID" value="KAH9423519.1"/>
    <property type="molecule type" value="Genomic_DNA"/>
</dbReference>
<sequence length="90" mass="10089">MLSSVHRRYVFEPCEKQQLTSAVMIAILSGLICPRSTFNLRSGFFLSLRFETREPSGFNAFDNNSRHLSRIVLFVSDGNDVCLGGCGRTL</sequence>
<dbReference type="Proteomes" id="UP000887458">
    <property type="component" value="Unassembled WGS sequence"/>
</dbReference>
<evidence type="ECO:0000313" key="2">
    <source>
        <dbReference type="Proteomes" id="UP000887458"/>
    </source>
</evidence>
<comment type="caution">
    <text evidence="1">The sequence shown here is derived from an EMBL/GenBank/DDBJ whole genome shotgun (WGS) entry which is preliminary data.</text>
</comment>